<feature type="transmembrane region" description="Helical" evidence="1">
    <location>
        <begin position="68"/>
        <end position="91"/>
    </location>
</feature>
<protein>
    <submittedName>
        <fullName evidence="2">Uncharacterized protein</fullName>
    </submittedName>
</protein>
<evidence type="ECO:0000313" key="2">
    <source>
        <dbReference type="EMBL" id="MTG98875.1"/>
    </source>
</evidence>
<keyword evidence="1" id="KW-0472">Membrane</keyword>
<evidence type="ECO:0000256" key="1">
    <source>
        <dbReference type="SAM" id="Phobius"/>
    </source>
</evidence>
<gene>
    <name evidence="2" type="ORF">GJV76_12160</name>
</gene>
<dbReference type="RefSeq" id="WP_155092888.1">
    <property type="nucleotide sequence ID" value="NZ_WMJX01000032.1"/>
</dbReference>
<keyword evidence="3" id="KW-1185">Reference proteome</keyword>
<dbReference type="OrthoDB" id="1440419at2"/>
<dbReference type="EMBL" id="WMJX01000032">
    <property type="protein sequence ID" value="MTG98875.1"/>
    <property type="molecule type" value="Genomic_DNA"/>
</dbReference>
<comment type="caution">
    <text evidence="2">The sequence shown here is derived from an EMBL/GenBank/DDBJ whole genome shotgun (WGS) entry which is preliminary data.</text>
</comment>
<dbReference type="AlphaFoldDB" id="A0A6I3LSB2"/>
<keyword evidence="1" id="KW-0812">Transmembrane</keyword>
<feature type="transmembrane region" description="Helical" evidence="1">
    <location>
        <begin position="160"/>
        <end position="179"/>
    </location>
</feature>
<accession>A0A6I3LSB2</accession>
<feature type="transmembrane region" description="Helical" evidence="1">
    <location>
        <begin position="126"/>
        <end position="148"/>
    </location>
</feature>
<name>A0A6I3LSB2_9FLAO</name>
<reference evidence="2 3" key="1">
    <citation type="submission" date="2019-11" db="EMBL/GenBank/DDBJ databases">
        <title>Genome of Strain BIT-d1.</title>
        <authorList>
            <person name="Yang Y."/>
        </authorList>
    </citation>
    <scope>NUCLEOTIDE SEQUENCE [LARGE SCALE GENOMIC DNA]</scope>
    <source>
        <strain evidence="2 3">BIT-d1</strain>
    </source>
</reference>
<organism evidence="2 3">
    <name type="scientific">Myroides albus</name>
    <dbReference type="NCBI Taxonomy" id="2562892"/>
    <lineage>
        <taxon>Bacteria</taxon>
        <taxon>Pseudomonadati</taxon>
        <taxon>Bacteroidota</taxon>
        <taxon>Flavobacteriia</taxon>
        <taxon>Flavobacteriales</taxon>
        <taxon>Flavobacteriaceae</taxon>
        <taxon>Myroides</taxon>
    </lineage>
</organism>
<evidence type="ECO:0000313" key="3">
    <source>
        <dbReference type="Proteomes" id="UP000438760"/>
    </source>
</evidence>
<sequence length="202" mass="23126">MESNQVNLEQLWATPRVEHSDIKEVYQSIDTYRLKKVKMNWALAIIGVSTIGWIIGIYIWLLDTEFAGNLWVILGSLCCGITMMLFMFNYYRLNSLMPESILTQSTSDYIALLTKEKKQQLQLSKVWMNVYIVTLITGIAIFTYPFIVKIDSAIVGGKNIVLMGYYIVLGIWAGVNMYGNKKMNTKKIIKLEQMISSLQAIK</sequence>
<proteinExistence type="predicted"/>
<feature type="transmembrane region" description="Helical" evidence="1">
    <location>
        <begin position="41"/>
        <end position="62"/>
    </location>
</feature>
<keyword evidence="1" id="KW-1133">Transmembrane helix</keyword>
<dbReference type="Proteomes" id="UP000438760">
    <property type="component" value="Unassembled WGS sequence"/>
</dbReference>